<feature type="compositionally biased region" description="Basic residues" evidence="1">
    <location>
        <begin position="134"/>
        <end position="149"/>
    </location>
</feature>
<feature type="non-terminal residue" evidence="2">
    <location>
        <position position="1"/>
    </location>
</feature>
<feature type="region of interest" description="Disordered" evidence="1">
    <location>
        <begin position="1"/>
        <end position="306"/>
    </location>
</feature>
<accession>A0A6J4LXD2</accession>
<proteinExistence type="predicted"/>
<sequence length="306" mass="32432">DLGRPAARGADRPHHPDHRRQQRHRAGGGARPGRTGSLRRAGGARHREGRAGPRTTARPRLGERRGARPRRPRPGPPVRAAAPRRAREPGCTGLQRRHHGRAPAAQRAGLRASDGHQPPRTRSAGDRSVAAAAHQRRPGRPRLEHRRPQRRADGRDDPRRARRTGAVPAAAGLRRHQAGQPAVRPRAAPPRRRRRVPRDDGGRPPGGELDEPVPPHGAGQRPVPARAGGLAAEPRGPAVRRGGSPADPARAALQHAGRVVRRPHPARPVPRTAGAGRPACHRDGPGHGSAPVGAHGAGARHAAAGV</sequence>
<protein>
    <submittedName>
        <fullName evidence="2">Probable oxidoreductase/Short-chain dehydrogenase</fullName>
    </submittedName>
</protein>
<name>A0A6J4LXD2_9ACTN</name>
<feature type="compositionally biased region" description="Basic residues" evidence="1">
    <location>
        <begin position="15"/>
        <end position="26"/>
    </location>
</feature>
<feature type="compositionally biased region" description="Low complexity" evidence="1">
    <location>
        <begin position="293"/>
        <end position="306"/>
    </location>
</feature>
<feature type="compositionally biased region" description="Basic and acidic residues" evidence="1">
    <location>
        <begin position="150"/>
        <end position="159"/>
    </location>
</feature>
<dbReference type="AlphaFoldDB" id="A0A6J4LXD2"/>
<dbReference type="EMBL" id="CADCUB010000120">
    <property type="protein sequence ID" value="CAA9343392.1"/>
    <property type="molecule type" value="Genomic_DNA"/>
</dbReference>
<gene>
    <name evidence="2" type="ORF">AVDCRST_MAG07-2782</name>
</gene>
<evidence type="ECO:0000313" key="2">
    <source>
        <dbReference type="EMBL" id="CAA9343392.1"/>
    </source>
</evidence>
<feature type="compositionally biased region" description="Basic and acidic residues" evidence="1">
    <location>
        <begin position="1"/>
        <end position="14"/>
    </location>
</feature>
<organism evidence="2">
    <name type="scientific">uncultured Frankineae bacterium</name>
    <dbReference type="NCBI Taxonomy" id="437475"/>
    <lineage>
        <taxon>Bacteria</taxon>
        <taxon>Bacillati</taxon>
        <taxon>Actinomycetota</taxon>
        <taxon>Actinomycetes</taxon>
        <taxon>Frankiales</taxon>
        <taxon>environmental samples</taxon>
    </lineage>
</organism>
<feature type="non-terminal residue" evidence="2">
    <location>
        <position position="306"/>
    </location>
</feature>
<evidence type="ECO:0000256" key="1">
    <source>
        <dbReference type="SAM" id="MobiDB-lite"/>
    </source>
</evidence>
<reference evidence="2" key="1">
    <citation type="submission" date="2020-02" db="EMBL/GenBank/DDBJ databases">
        <authorList>
            <person name="Meier V. D."/>
        </authorList>
    </citation>
    <scope>NUCLEOTIDE SEQUENCE</scope>
    <source>
        <strain evidence="2">AVDCRST_MAG07</strain>
    </source>
</reference>